<evidence type="ECO:0000313" key="3">
    <source>
        <dbReference type="Proteomes" id="UP001155077"/>
    </source>
</evidence>
<dbReference type="InterPro" id="IPR001296">
    <property type="entry name" value="Glyco_trans_1"/>
</dbReference>
<sequence>MKNKVVWFQPPMYPVNHYFFNSLSIYIDLVVYQIGDHPNFHIENIIFSDRHYELRVLNDFTYHNRKNYSLNFLKYLKKDNPDIVVSVAFWVPSFYLSLAKCFLKFKLVITTDATNFTETNLGTFRKYFRRFISKRTDHFIGASQLTKFYLSQFKEEEYISISRQTVHTAKWMEESINSSSKEVLRENLGFPQNKKIILGVGRFEKRKNWEHVFRNLEYLSEEYYFILVGEGGLKNTYEEMINNKDLASKVSLLPWIDNSQMISLYLAADFFVFPTLSDHFGFVVPEALSCGLPVICSSNAGASEFIIDGFNGYVIHPDEDFQDLIYKISQNYEFFTENAKKMAAENTLEKRAEQHMSIIEKILSQ</sequence>
<evidence type="ECO:0000259" key="1">
    <source>
        <dbReference type="Pfam" id="PF00534"/>
    </source>
</evidence>
<dbReference type="CDD" id="cd03801">
    <property type="entry name" value="GT4_PimA-like"/>
    <property type="match status" value="1"/>
</dbReference>
<dbReference type="SUPFAM" id="SSF53756">
    <property type="entry name" value="UDP-Glycosyltransferase/glycogen phosphorylase"/>
    <property type="match status" value="1"/>
</dbReference>
<feature type="domain" description="Glycosyl transferase family 1" evidence="1">
    <location>
        <begin position="181"/>
        <end position="340"/>
    </location>
</feature>
<dbReference type="PANTHER" id="PTHR45947:SF3">
    <property type="entry name" value="SULFOQUINOVOSYL TRANSFERASE SQD2"/>
    <property type="match status" value="1"/>
</dbReference>
<proteinExistence type="predicted"/>
<evidence type="ECO:0000313" key="2">
    <source>
        <dbReference type="EMBL" id="MCM8568754.1"/>
    </source>
</evidence>
<organism evidence="2 3">
    <name type="scientific">Gramella jeungdoensis</name>
    <dbReference type="NCBI Taxonomy" id="708091"/>
    <lineage>
        <taxon>Bacteria</taxon>
        <taxon>Pseudomonadati</taxon>
        <taxon>Bacteroidota</taxon>
        <taxon>Flavobacteriia</taxon>
        <taxon>Flavobacteriales</taxon>
        <taxon>Flavobacteriaceae</taxon>
        <taxon>Christiangramia</taxon>
    </lineage>
</organism>
<dbReference type="EMBL" id="JAMSCK010000002">
    <property type="protein sequence ID" value="MCM8568754.1"/>
    <property type="molecule type" value="Genomic_DNA"/>
</dbReference>
<protein>
    <submittedName>
        <fullName evidence="2">Glycosyltransferase family 4 protein</fullName>
    </submittedName>
</protein>
<dbReference type="PANTHER" id="PTHR45947">
    <property type="entry name" value="SULFOQUINOVOSYL TRANSFERASE SQD2"/>
    <property type="match status" value="1"/>
</dbReference>
<name>A0ABT0Z1S6_9FLAO</name>
<accession>A0ABT0Z1S6</accession>
<dbReference type="InterPro" id="IPR050194">
    <property type="entry name" value="Glycosyltransferase_grp1"/>
</dbReference>
<dbReference type="Proteomes" id="UP001155077">
    <property type="component" value="Unassembled WGS sequence"/>
</dbReference>
<dbReference type="Pfam" id="PF00534">
    <property type="entry name" value="Glycos_transf_1"/>
    <property type="match status" value="1"/>
</dbReference>
<keyword evidence="3" id="KW-1185">Reference proteome</keyword>
<comment type="caution">
    <text evidence="2">The sequence shown here is derived from an EMBL/GenBank/DDBJ whole genome shotgun (WGS) entry which is preliminary data.</text>
</comment>
<reference evidence="2" key="1">
    <citation type="submission" date="2022-06" db="EMBL/GenBank/DDBJ databases">
        <title>Gramella sediminis sp. nov., isolated from deep-sea sediment of the Indian Ocean.</title>
        <authorList>
            <person name="Yang L."/>
        </authorList>
    </citation>
    <scope>NUCLEOTIDE SEQUENCE</scope>
    <source>
        <strain evidence="2">HMD3159</strain>
    </source>
</reference>
<dbReference type="RefSeq" id="WP_252111154.1">
    <property type="nucleotide sequence ID" value="NZ_JAMSCK010000002.1"/>
</dbReference>
<gene>
    <name evidence="2" type="ORF">NE848_05155</name>
</gene>
<dbReference type="Gene3D" id="3.40.50.2000">
    <property type="entry name" value="Glycogen Phosphorylase B"/>
    <property type="match status" value="2"/>
</dbReference>